<feature type="transmembrane region" description="Helical" evidence="4">
    <location>
        <begin position="336"/>
        <end position="356"/>
    </location>
</feature>
<keyword evidence="7" id="KW-1185">Reference proteome</keyword>
<dbReference type="InterPro" id="IPR029044">
    <property type="entry name" value="Nucleotide-diphossugar_trans"/>
</dbReference>
<dbReference type="RefSeq" id="WP_206571524.1">
    <property type="nucleotide sequence ID" value="NZ_JAFKCW010000006.1"/>
</dbReference>
<gene>
    <name evidence="6" type="ORF">J0A67_21840</name>
</gene>
<comment type="caution">
    <text evidence="6">The sequence shown here is derived from an EMBL/GenBank/DDBJ whole genome shotgun (WGS) entry which is preliminary data.</text>
</comment>
<evidence type="ECO:0000256" key="1">
    <source>
        <dbReference type="ARBA" id="ARBA00006739"/>
    </source>
</evidence>
<feature type="transmembrane region" description="Helical" evidence="4">
    <location>
        <begin position="6"/>
        <end position="24"/>
    </location>
</feature>
<evidence type="ECO:0000313" key="6">
    <source>
        <dbReference type="EMBL" id="MBN7803527.1"/>
    </source>
</evidence>
<keyword evidence="3" id="KW-0808">Transferase</keyword>
<feature type="domain" description="Glycosyltransferase 2-like" evidence="5">
    <location>
        <begin position="42"/>
        <end position="210"/>
    </location>
</feature>
<dbReference type="EMBL" id="JAFKCW010000006">
    <property type="protein sequence ID" value="MBN7803527.1"/>
    <property type="molecule type" value="Genomic_DNA"/>
</dbReference>
<sequence>MSAAVLGSFAGMLIVQYLLLRILLRVNWKQRSSRPIPFPRVSILIAARNEEKSLPKLLKSLDRLNYPADKLEILIADDQSEDATAGLIADWSKGRPNRRLISIGADQVGRFQSNGKANALAIVAKEAIGDLFFFTDADCEVPESWVKEGIGSFEDGIGIVIGVTQVKGPGFFAKMQELEWWNTLGIVKAVTDLGLPTTGLGNNMIISREAYFGSGGFEGIKSSVTEDLEISRSVLRAGYKLHQQVSSDFLVKTKAEEGWASLLSQRKRWVTGAATLSLAWKALMGIQFLFFPAVLALLLLEWKLGLAIWFLKVVCQSSFLRFFAHRAGEKIRLSPLIFFDFYQIASLSLTILYYFWPSKVHWKSRSYP</sequence>
<evidence type="ECO:0000259" key="5">
    <source>
        <dbReference type="Pfam" id="PF00535"/>
    </source>
</evidence>
<evidence type="ECO:0000256" key="2">
    <source>
        <dbReference type="ARBA" id="ARBA00022676"/>
    </source>
</evidence>
<evidence type="ECO:0000313" key="7">
    <source>
        <dbReference type="Proteomes" id="UP000664698"/>
    </source>
</evidence>
<dbReference type="InterPro" id="IPR001173">
    <property type="entry name" value="Glyco_trans_2-like"/>
</dbReference>
<evidence type="ECO:0000256" key="3">
    <source>
        <dbReference type="ARBA" id="ARBA00022679"/>
    </source>
</evidence>
<comment type="similarity">
    <text evidence="1">Belongs to the glycosyltransferase 2 family.</text>
</comment>
<dbReference type="Proteomes" id="UP000664698">
    <property type="component" value="Unassembled WGS sequence"/>
</dbReference>
<reference evidence="6 7" key="1">
    <citation type="submission" date="2021-03" db="EMBL/GenBank/DDBJ databases">
        <title>novel species isolated from a fishpond in China.</title>
        <authorList>
            <person name="Lu H."/>
            <person name="Cai Z."/>
        </authorList>
    </citation>
    <scope>NUCLEOTIDE SEQUENCE [LARGE SCALE GENOMIC DNA]</scope>
    <source>
        <strain evidence="6 7">JCM 31546</strain>
    </source>
</reference>
<evidence type="ECO:0000256" key="4">
    <source>
        <dbReference type="SAM" id="Phobius"/>
    </source>
</evidence>
<name>A0ABS3BWS0_9BACT</name>
<feature type="transmembrane region" description="Helical" evidence="4">
    <location>
        <begin position="306"/>
        <end position="324"/>
    </location>
</feature>
<organism evidence="6 7">
    <name type="scientific">Algoriphagus aestuariicola</name>
    <dbReference type="NCBI Taxonomy" id="1852016"/>
    <lineage>
        <taxon>Bacteria</taxon>
        <taxon>Pseudomonadati</taxon>
        <taxon>Bacteroidota</taxon>
        <taxon>Cytophagia</taxon>
        <taxon>Cytophagales</taxon>
        <taxon>Cyclobacteriaceae</taxon>
        <taxon>Algoriphagus</taxon>
    </lineage>
</organism>
<accession>A0ABS3BWS0</accession>
<feature type="transmembrane region" description="Helical" evidence="4">
    <location>
        <begin position="278"/>
        <end position="300"/>
    </location>
</feature>
<dbReference type="Gene3D" id="3.90.550.10">
    <property type="entry name" value="Spore Coat Polysaccharide Biosynthesis Protein SpsA, Chain A"/>
    <property type="match status" value="1"/>
</dbReference>
<proteinExistence type="inferred from homology"/>
<keyword evidence="2" id="KW-0328">Glycosyltransferase</keyword>
<dbReference type="SUPFAM" id="SSF53448">
    <property type="entry name" value="Nucleotide-diphospho-sugar transferases"/>
    <property type="match status" value="1"/>
</dbReference>
<protein>
    <submittedName>
        <fullName evidence="6">Glycosyltransferase</fullName>
    </submittedName>
</protein>
<dbReference type="PANTHER" id="PTHR43630">
    <property type="entry name" value="POLY-BETA-1,6-N-ACETYL-D-GLUCOSAMINE SYNTHASE"/>
    <property type="match status" value="1"/>
</dbReference>
<keyword evidence="4" id="KW-0812">Transmembrane</keyword>
<dbReference type="PANTHER" id="PTHR43630:SF1">
    <property type="entry name" value="POLY-BETA-1,6-N-ACETYL-D-GLUCOSAMINE SYNTHASE"/>
    <property type="match status" value="1"/>
</dbReference>
<keyword evidence="4" id="KW-1133">Transmembrane helix</keyword>
<dbReference type="Pfam" id="PF00535">
    <property type="entry name" value="Glycos_transf_2"/>
    <property type="match status" value="1"/>
</dbReference>
<keyword evidence="4" id="KW-0472">Membrane</keyword>